<dbReference type="NCBIfam" id="NF040466">
    <property type="entry name" value="ydjY_domain"/>
    <property type="match status" value="1"/>
</dbReference>
<feature type="chain" id="PRO_5021939532" evidence="2">
    <location>
        <begin position="25"/>
        <end position="256"/>
    </location>
</feature>
<accession>A0A518DPV5</accession>
<gene>
    <name evidence="3" type="ORF">Pla8534_16540</name>
</gene>
<dbReference type="EMBL" id="CP036433">
    <property type="protein sequence ID" value="QDU93870.1"/>
    <property type="molecule type" value="Genomic_DNA"/>
</dbReference>
<feature type="region of interest" description="Disordered" evidence="1">
    <location>
        <begin position="235"/>
        <end position="256"/>
    </location>
</feature>
<name>A0A518DPV5_9BACT</name>
<reference evidence="3 4" key="1">
    <citation type="submission" date="2019-02" db="EMBL/GenBank/DDBJ databases">
        <title>Deep-cultivation of Planctomycetes and their phenomic and genomic characterization uncovers novel biology.</title>
        <authorList>
            <person name="Wiegand S."/>
            <person name="Jogler M."/>
            <person name="Boedeker C."/>
            <person name="Pinto D."/>
            <person name="Vollmers J."/>
            <person name="Rivas-Marin E."/>
            <person name="Kohn T."/>
            <person name="Peeters S.H."/>
            <person name="Heuer A."/>
            <person name="Rast P."/>
            <person name="Oberbeckmann S."/>
            <person name="Bunk B."/>
            <person name="Jeske O."/>
            <person name="Meyerdierks A."/>
            <person name="Storesund J.E."/>
            <person name="Kallscheuer N."/>
            <person name="Luecker S."/>
            <person name="Lage O.M."/>
            <person name="Pohl T."/>
            <person name="Merkel B.J."/>
            <person name="Hornburger P."/>
            <person name="Mueller R.-W."/>
            <person name="Bruemmer F."/>
            <person name="Labrenz M."/>
            <person name="Spormann A.M."/>
            <person name="Op den Camp H."/>
            <person name="Overmann J."/>
            <person name="Amann R."/>
            <person name="Jetten M.S.M."/>
            <person name="Mascher T."/>
            <person name="Medema M.H."/>
            <person name="Devos D.P."/>
            <person name="Kaster A.-K."/>
            <person name="Ovreas L."/>
            <person name="Rohde M."/>
            <person name="Galperin M.Y."/>
            <person name="Jogler C."/>
        </authorList>
    </citation>
    <scope>NUCLEOTIDE SEQUENCE [LARGE SCALE GENOMIC DNA]</scope>
    <source>
        <strain evidence="3 4">Pla85_3_4</strain>
    </source>
</reference>
<dbReference type="KEGG" id="lcre:Pla8534_16540"/>
<dbReference type="OrthoDB" id="247135at2"/>
<evidence type="ECO:0000256" key="2">
    <source>
        <dbReference type="SAM" id="SignalP"/>
    </source>
</evidence>
<feature type="signal peptide" evidence="2">
    <location>
        <begin position="1"/>
        <end position="24"/>
    </location>
</feature>
<keyword evidence="2" id="KW-0732">Signal</keyword>
<evidence type="ECO:0000256" key="1">
    <source>
        <dbReference type="SAM" id="MobiDB-lite"/>
    </source>
</evidence>
<protein>
    <submittedName>
        <fullName evidence="3">Uncharacterized protein</fullName>
    </submittedName>
</protein>
<proteinExistence type="predicted"/>
<dbReference type="AlphaFoldDB" id="A0A518DPV5"/>
<dbReference type="InterPro" id="IPR047750">
    <property type="entry name" value="YdjY-like"/>
</dbReference>
<organism evidence="3 4">
    <name type="scientific">Lignipirellula cremea</name>
    <dbReference type="NCBI Taxonomy" id="2528010"/>
    <lineage>
        <taxon>Bacteria</taxon>
        <taxon>Pseudomonadati</taxon>
        <taxon>Planctomycetota</taxon>
        <taxon>Planctomycetia</taxon>
        <taxon>Pirellulales</taxon>
        <taxon>Pirellulaceae</taxon>
        <taxon>Lignipirellula</taxon>
    </lineage>
</organism>
<evidence type="ECO:0000313" key="4">
    <source>
        <dbReference type="Proteomes" id="UP000317648"/>
    </source>
</evidence>
<feature type="compositionally biased region" description="Basic and acidic residues" evidence="1">
    <location>
        <begin position="236"/>
        <end position="256"/>
    </location>
</feature>
<evidence type="ECO:0000313" key="3">
    <source>
        <dbReference type="EMBL" id="QDU93870.1"/>
    </source>
</evidence>
<sequence precursor="true">MLLRSLLLACAASLLLVAAVPVRAQEPDAEPTAPGQAFDPPANAVRLSPKHDVWIDVKNKSVLVDGEVCLRDGQLEMFACPRGTKEHESVVSLKTRAYFVHAGLLAIGAKAGNVVKFDPEYAPAWGDKILIEVQWYEDGKLKKTRAQEWVQQVKTGKAMPYDWVFAGSGFWVDPENSERHYQAESGDFICVSNFPTATLDLPIESSQGNAGLLFSAFTEHIPPLKTPVRLVLTYEPSKKDADEKKAEPKDGAPTDN</sequence>
<keyword evidence="4" id="KW-1185">Reference proteome</keyword>
<dbReference type="RefSeq" id="WP_145051302.1">
    <property type="nucleotide sequence ID" value="NZ_CP036433.1"/>
</dbReference>
<dbReference type="Proteomes" id="UP000317648">
    <property type="component" value="Chromosome"/>
</dbReference>